<dbReference type="Proteomes" id="UP001302676">
    <property type="component" value="Unassembled WGS sequence"/>
</dbReference>
<feature type="region of interest" description="Disordered" evidence="1">
    <location>
        <begin position="151"/>
        <end position="187"/>
    </location>
</feature>
<feature type="compositionally biased region" description="Low complexity" evidence="1">
    <location>
        <begin position="166"/>
        <end position="175"/>
    </location>
</feature>
<evidence type="ECO:0000313" key="3">
    <source>
        <dbReference type="Proteomes" id="UP001302676"/>
    </source>
</evidence>
<feature type="region of interest" description="Disordered" evidence="1">
    <location>
        <begin position="68"/>
        <end position="90"/>
    </location>
</feature>
<dbReference type="GeneID" id="87816422"/>
<organism evidence="2 3">
    <name type="scientific">Dichotomopilus funicola</name>
    <dbReference type="NCBI Taxonomy" id="1934379"/>
    <lineage>
        <taxon>Eukaryota</taxon>
        <taxon>Fungi</taxon>
        <taxon>Dikarya</taxon>
        <taxon>Ascomycota</taxon>
        <taxon>Pezizomycotina</taxon>
        <taxon>Sordariomycetes</taxon>
        <taxon>Sordariomycetidae</taxon>
        <taxon>Sordariales</taxon>
        <taxon>Chaetomiaceae</taxon>
        <taxon>Dichotomopilus</taxon>
    </lineage>
</organism>
<comment type="caution">
    <text evidence="2">The sequence shown here is derived from an EMBL/GenBank/DDBJ whole genome shotgun (WGS) entry which is preliminary data.</text>
</comment>
<accession>A0AAN6V6Z0</accession>
<protein>
    <submittedName>
        <fullName evidence="2">Uncharacterized protein</fullName>
    </submittedName>
</protein>
<feature type="region of interest" description="Disordered" evidence="1">
    <location>
        <begin position="1"/>
        <end position="32"/>
    </location>
</feature>
<feature type="compositionally biased region" description="Basic and acidic residues" evidence="1">
    <location>
        <begin position="151"/>
        <end position="165"/>
    </location>
</feature>
<name>A0AAN6V6Z0_9PEZI</name>
<proteinExistence type="predicted"/>
<feature type="compositionally biased region" description="Low complexity" evidence="1">
    <location>
        <begin position="1"/>
        <end position="14"/>
    </location>
</feature>
<evidence type="ECO:0000313" key="2">
    <source>
        <dbReference type="EMBL" id="KAK4145967.1"/>
    </source>
</evidence>
<gene>
    <name evidence="2" type="ORF">C8A04DRAFT_26128</name>
</gene>
<dbReference type="AlphaFoldDB" id="A0AAN6V6Z0"/>
<reference evidence="2" key="1">
    <citation type="journal article" date="2023" name="Mol. Phylogenet. Evol.">
        <title>Genome-scale phylogeny and comparative genomics of the fungal order Sordariales.</title>
        <authorList>
            <person name="Hensen N."/>
            <person name="Bonometti L."/>
            <person name="Westerberg I."/>
            <person name="Brannstrom I.O."/>
            <person name="Guillou S."/>
            <person name="Cros-Aarteil S."/>
            <person name="Calhoun S."/>
            <person name="Haridas S."/>
            <person name="Kuo A."/>
            <person name="Mondo S."/>
            <person name="Pangilinan J."/>
            <person name="Riley R."/>
            <person name="LaButti K."/>
            <person name="Andreopoulos B."/>
            <person name="Lipzen A."/>
            <person name="Chen C."/>
            <person name="Yan M."/>
            <person name="Daum C."/>
            <person name="Ng V."/>
            <person name="Clum A."/>
            <person name="Steindorff A."/>
            <person name="Ohm R.A."/>
            <person name="Martin F."/>
            <person name="Silar P."/>
            <person name="Natvig D.O."/>
            <person name="Lalanne C."/>
            <person name="Gautier V."/>
            <person name="Ament-Velasquez S.L."/>
            <person name="Kruys A."/>
            <person name="Hutchinson M.I."/>
            <person name="Powell A.J."/>
            <person name="Barry K."/>
            <person name="Miller A.N."/>
            <person name="Grigoriev I.V."/>
            <person name="Debuchy R."/>
            <person name="Gladieux P."/>
            <person name="Hiltunen Thoren M."/>
            <person name="Johannesson H."/>
        </authorList>
    </citation>
    <scope>NUCLEOTIDE SEQUENCE</scope>
    <source>
        <strain evidence="2">CBS 141.50</strain>
    </source>
</reference>
<reference evidence="2" key="2">
    <citation type="submission" date="2023-05" db="EMBL/GenBank/DDBJ databases">
        <authorList>
            <consortium name="Lawrence Berkeley National Laboratory"/>
            <person name="Steindorff A."/>
            <person name="Hensen N."/>
            <person name="Bonometti L."/>
            <person name="Westerberg I."/>
            <person name="Brannstrom I.O."/>
            <person name="Guillou S."/>
            <person name="Cros-Aarteil S."/>
            <person name="Calhoun S."/>
            <person name="Haridas S."/>
            <person name="Kuo A."/>
            <person name="Mondo S."/>
            <person name="Pangilinan J."/>
            <person name="Riley R."/>
            <person name="Labutti K."/>
            <person name="Andreopoulos B."/>
            <person name="Lipzen A."/>
            <person name="Chen C."/>
            <person name="Yanf M."/>
            <person name="Daum C."/>
            <person name="Ng V."/>
            <person name="Clum A."/>
            <person name="Ohm R."/>
            <person name="Martin F."/>
            <person name="Silar P."/>
            <person name="Natvig D."/>
            <person name="Lalanne C."/>
            <person name="Gautier V."/>
            <person name="Ament-Velasquez S.L."/>
            <person name="Kruys A."/>
            <person name="Hutchinson M.I."/>
            <person name="Powell A.J."/>
            <person name="Barry K."/>
            <person name="Miller A.N."/>
            <person name="Grigoriev I.V."/>
            <person name="Debuchy R."/>
            <person name="Gladieux P."/>
            <person name="Thoren M.H."/>
            <person name="Johannesson H."/>
        </authorList>
    </citation>
    <scope>NUCLEOTIDE SEQUENCE</scope>
    <source>
        <strain evidence="2">CBS 141.50</strain>
    </source>
</reference>
<keyword evidence="3" id="KW-1185">Reference proteome</keyword>
<dbReference type="RefSeq" id="XP_062639338.1">
    <property type="nucleotide sequence ID" value="XM_062779809.1"/>
</dbReference>
<dbReference type="EMBL" id="MU853564">
    <property type="protein sequence ID" value="KAK4145967.1"/>
    <property type="molecule type" value="Genomic_DNA"/>
</dbReference>
<sequence>MPYLPEPTANTPKPTAAPFPPASIPNSHLPTNFPADLTSPTALRVPATWRCGTCTSVHSIVGLLLPPSASSTPSTPSPPSPSLSPSPSLEPESPCTCACPALQAVYDQFGELYLFWRDDPAISDLRLPQMAAEARWRVWTAGGDEWCGLEGLDKGPVDVRPRTGRSDSSASSEPSENPMRPLFSAYL</sequence>
<feature type="compositionally biased region" description="Pro residues" evidence="1">
    <location>
        <begin position="75"/>
        <end position="84"/>
    </location>
</feature>
<evidence type="ECO:0000256" key="1">
    <source>
        <dbReference type="SAM" id="MobiDB-lite"/>
    </source>
</evidence>